<dbReference type="Proteomes" id="UP000031760">
    <property type="component" value="Chromosome"/>
</dbReference>
<organism evidence="2 3">
    <name type="scientific">Nonlabens marinus S1-08</name>
    <dbReference type="NCBI Taxonomy" id="1454201"/>
    <lineage>
        <taxon>Bacteria</taxon>
        <taxon>Pseudomonadati</taxon>
        <taxon>Bacteroidota</taxon>
        <taxon>Flavobacteriia</taxon>
        <taxon>Flavobacteriales</taxon>
        <taxon>Flavobacteriaceae</taxon>
        <taxon>Nonlabens</taxon>
    </lineage>
</organism>
<reference evidence="2 3" key="1">
    <citation type="journal article" date="2014" name="Proc. Natl. Acad. Sci. U.S.A.">
        <title>Functional characterization of flavobacteria rhodopsins reveals a unique class of light-driven chloride pump in bacteria.</title>
        <authorList>
            <person name="Yoshizawa S."/>
            <person name="Kumagai Y."/>
            <person name="Kim H."/>
            <person name="Ogura Y."/>
            <person name="Hayashi T."/>
            <person name="Iwasaki W."/>
            <person name="DeLong E.F."/>
            <person name="Kogure K."/>
        </authorList>
    </citation>
    <scope>NUCLEOTIDE SEQUENCE [LARGE SCALE GENOMIC DNA]</scope>
    <source>
        <strain evidence="2 3">S1-08</strain>
    </source>
</reference>
<protein>
    <submittedName>
        <fullName evidence="2">Uncharacterized protein</fullName>
    </submittedName>
</protein>
<evidence type="ECO:0000313" key="2">
    <source>
        <dbReference type="EMBL" id="BAO54458.1"/>
    </source>
</evidence>
<dbReference type="OrthoDB" id="9807498at2"/>
<dbReference type="AlphaFoldDB" id="W8VUB6"/>
<dbReference type="KEGG" id="nmf:NMS_0449"/>
<dbReference type="HOGENOM" id="CLU_1093422_0_0_10"/>
<name>W8VUB6_9FLAO</name>
<keyword evidence="3" id="KW-1185">Reference proteome</keyword>
<evidence type="ECO:0000313" key="3">
    <source>
        <dbReference type="Proteomes" id="UP000031760"/>
    </source>
</evidence>
<dbReference type="RefSeq" id="WP_041495174.1">
    <property type="nucleotide sequence ID" value="NZ_AP014548.1"/>
</dbReference>
<feature type="transmembrane region" description="Helical" evidence="1">
    <location>
        <begin position="207"/>
        <end position="228"/>
    </location>
</feature>
<feature type="transmembrane region" description="Helical" evidence="1">
    <location>
        <begin position="29"/>
        <end position="50"/>
    </location>
</feature>
<evidence type="ECO:0000256" key="1">
    <source>
        <dbReference type="SAM" id="Phobius"/>
    </source>
</evidence>
<keyword evidence="1" id="KW-1133">Transmembrane helix</keyword>
<gene>
    <name evidence="2" type="ORF">NMS_0449</name>
</gene>
<dbReference type="EMBL" id="AP014548">
    <property type="protein sequence ID" value="BAO54458.1"/>
    <property type="molecule type" value="Genomic_DNA"/>
</dbReference>
<keyword evidence="1" id="KW-0812">Transmembrane</keyword>
<accession>W8VUB6</accession>
<proteinExistence type="predicted"/>
<sequence length="254" mass="29639">MEDNPKTEAFRRAQKKVVKLRNNHKKTRTFVGLMGALTIIMAIISIILLFKNKNLSFDKKYFNKDIKSQMEKAIEANAGLDVVKNIYNNRVVTSPSITDIFNKNSDQSKYPAETPLSEVLYDMKTDYYLNLEKIDTLYLKRLVFVIKTHELINPFDKLDQNQKNDFENLRLKLGINYSAVSADVNRITDQLHNKNQLVDKYLDKSNFSFLISIIALVLTIVLSLIQIFQNRRKRMLEIWKDVISNDEILEENKV</sequence>
<dbReference type="STRING" id="1454201.NMS_0449"/>
<keyword evidence="1" id="KW-0472">Membrane</keyword>